<organism evidence="1">
    <name type="scientific">Puccinia triticina (isolate 1-1 / race 1 (BBBD))</name>
    <name type="common">Brown leaf rust fungus</name>
    <dbReference type="NCBI Taxonomy" id="630390"/>
    <lineage>
        <taxon>Eukaryota</taxon>
        <taxon>Fungi</taxon>
        <taxon>Dikarya</taxon>
        <taxon>Basidiomycota</taxon>
        <taxon>Pucciniomycotina</taxon>
        <taxon>Pucciniomycetes</taxon>
        <taxon>Pucciniales</taxon>
        <taxon>Pucciniaceae</taxon>
        <taxon>Puccinia</taxon>
    </lineage>
</organism>
<dbReference type="VEuPathDB" id="FungiDB:PTTG_27975"/>
<dbReference type="EnsemblFungi" id="PTTG_27975-t43_1">
    <property type="protein sequence ID" value="PTTG_27975-t43_1-p1"/>
    <property type="gene ID" value="PTTG_27975"/>
</dbReference>
<evidence type="ECO:0000313" key="3">
    <source>
        <dbReference type="Proteomes" id="UP000005240"/>
    </source>
</evidence>
<protein>
    <submittedName>
        <fullName evidence="1 2">Uncharacterized protein</fullName>
    </submittedName>
</protein>
<sequence>MDVHLQQCKKKQLNSAKIFKQFLLAAKVTPESHQIICCLVQKDPTVLAQKDSVYKHLRLIFTGPSSAEDPSAGAQAAATLTDLVAELGCIHKPAQNLTGSHKTGVFINLENPNKFFQIALWAKAILPIQDQGRHATAASSSSSATTNSGSSFHRLSPFPHLIWCCNAPGMFFNPMHMAAATTMTMPPLMNVGTSQNLPSTPEHLNAEELASKGIPKDPAQLIVSSTENCPHHSMRASQNK</sequence>
<dbReference type="Proteomes" id="UP000005240">
    <property type="component" value="Unassembled WGS sequence"/>
</dbReference>
<evidence type="ECO:0000313" key="1">
    <source>
        <dbReference type="EMBL" id="OAV91391.1"/>
    </source>
</evidence>
<reference evidence="1" key="2">
    <citation type="submission" date="2016-05" db="EMBL/GenBank/DDBJ databases">
        <title>Comparative analysis highlights variable genome content of wheat rusts and divergence of the mating loci.</title>
        <authorList>
            <person name="Cuomo C.A."/>
            <person name="Bakkeren G."/>
            <person name="Szabo L."/>
            <person name="Khalil H."/>
            <person name="Joly D."/>
            <person name="Goldberg J."/>
            <person name="Young S."/>
            <person name="Zeng Q."/>
            <person name="Fellers J."/>
        </authorList>
    </citation>
    <scope>NUCLEOTIDE SEQUENCE [LARGE SCALE GENOMIC DNA]</scope>
    <source>
        <strain evidence="1">1-1 BBBD Race 1</strain>
    </source>
</reference>
<accession>A0A180GFJ7</accession>
<reference evidence="1" key="1">
    <citation type="submission" date="2009-11" db="EMBL/GenBank/DDBJ databases">
        <authorList>
            <consortium name="The Broad Institute Genome Sequencing Platform"/>
            <person name="Ward D."/>
            <person name="Feldgarden M."/>
            <person name="Earl A."/>
            <person name="Young S.K."/>
            <person name="Zeng Q."/>
            <person name="Koehrsen M."/>
            <person name="Alvarado L."/>
            <person name="Berlin A."/>
            <person name="Bochicchio J."/>
            <person name="Borenstein D."/>
            <person name="Chapman S.B."/>
            <person name="Chen Z."/>
            <person name="Engels R."/>
            <person name="Freedman E."/>
            <person name="Gellesch M."/>
            <person name="Goldberg J."/>
            <person name="Griggs A."/>
            <person name="Gujja S."/>
            <person name="Heilman E."/>
            <person name="Heiman D."/>
            <person name="Hepburn T."/>
            <person name="Howarth C."/>
            <person name="Jen D."/>
            <person name="Larson L."/>
            <person name="Lewis B."/>
            <person name="Mehta T."/>
            <person name="Park D."/>
            <person name="Pearson M."/>
            <person name="Roberts A."/>
            <person name="Saif S."/>
            <person name="Shea T."/>
            <person name="Shenoy N."/>
            <person name="Sisk P."/>
            <person name="Stolte C."/>
            <person name="Sykes S."/>
            <person name="Thomson T."/>
            <person name="Walk T."/>
            <person name="White J."/>
            <person name="Yandava C."/>
            <person name="Izard J."/>
            <person name="Baranova O.V."/>
            <person name="Blanton J.M."/>
            <person name="Tanner A.C."/>
            <person name="Dewhirst F.E."/>
            <person name="Haas B."/>
            <person name="Nusbaum C."/>
            <person name="Birren B."/>
        </authorList>
    </citation>
    <scope>NUCLEOTIDE SEQUENCE [LARGE SCALE GENOMIC DNA]</scope>
    <source>
        <strain evidence="1">1-1 BBBD Race 1</strain>
    </source>
</reference>
<dbReference type="EMBL" id="ADAS02000081">
    <property type="protein sequence ID" value="OAV91391.1"/>
    <property type="molecule type" value="Genomic_DNA"/>
</dbReference>
<name>A0A180GFJ7_PUCT1</name>
<evidence type="ECO:0000313" key="2">
    <source>
        <dbReference type="EnsemblFungi" id="PTTG_27975-t43_1-p1"/>
    </source>
</evidence>
<proteinExistence type="predicted"/>
<reference evidence="2 3" key="3">
    <citation type="journal article" date="2017" name="G3 (Bethesda)">
        <title>Comparative analysis highlights variable genome content of wheat rusts and divergence of the mating loci.</title>
        <authorList>
            <person name="Cuomo C.A."/>
            <person name="Bakkeren G."/>
            <person name="Khalil H.B."/>
            <person name="Panwar V."/>
            <person name="Joly D."/>
            <person name="Linning R."/>
            <person name="Sakthikumar S."/>
            <person name="Song X."/>
            <person name="Adiconis X."/>
            <person name="Fan L."/>
            <person name="Goldberg J.M."/>
            <person name="Levin J.Z."/>
            <person name="Young S."/>
            <person name="Zeng Q."/>
            <person name="Anikster Y."/>
            <person name="Bruce M."/>
            <person name="Wang M."/>
            <person name="Yin C."/>
            <person name="McCallum B."/>
            <person name="Szabo L.J."/>
            <person name="Hulbert S."/>
            <person name="Chen X."/>
            <person name="Fellers J.P."/>
        </authorList>
    </citation>
    <scope>NUCLEOTIDE SEQUENCE</scope>
    <source>
        <strain evidence="2">isolate 1-1 / race 1 (BBBD)</strain>
        <strain evidence="3">Isolate 1-1 / race 1 (BBBD)</strain>
    </source>
</reference>
<dbReference type="AlphaFoldDB" id="A0A180GFJ7"/>
<reference evidence="2" key="4">
    <citation type="submission" date="2025-05" db="UniProtKB">
        <authorList>
            <consortium name="EnsemblFungi"/>
        </authorList>
    </citation>
    <scope>IDENTIFICATION</scope>
    <source>
        <strain evidence="2">isolate 1-1 / race 1 (BBBD)</strain>
    </source>
</reference>
<gene>
    <name evidence="1" type="ORF">PTTG_27975</name>
</gene>
<keyword evidence="3" id="KW-1185">Reference proteome</keyword>